<comment type="caution">
    <text evidence="1">The sequence shown here is derived from an EMBL/GenBank/DDBJ whole genome shotgun (WGS) entry which is preliminary data.</text>
</comment>
<reference evidence="1 2" key="1">
    <citation type="submission" date="2016-08" db="EMBL/GenBank/DDBJ databases">
        <title>A Parts List for Fungal Cellulosomes Revealed by Comparative Genomics.</title>
        <authorList>
            <consortium name="DOE Joint Genome Institute"/>
            <person name="Haitjema C.H."/>
            <person name="Gilmore S.P."/>
            <person name="Henske J.K."/>
            <person name="Solomon K.V."/>
            <person name="De Groot R."/>
            <person name="Kuo A."/>
            <person name="Mondo S.J."/>
            <person name="Salamov A.A."/>
            <person name="Labutti K."/>
            <person name="Zhao Z."/>
            <person name="Chiniquy J."/>
            <person name="Barry K."/>
            <person name="Brewer H.M."/>
            <person name="Purvine S.O."/>
            <person name="Wright A.T."/>
            <person name="Boxma B."/>
            <person name="Van Alen T."/>
            <person name="Hackstein J.H."/>
            <person name="Baker S.E."/>
            <person name="Grigoriev I.V."/>
            <person name="O'Malley M.A."/>
        </authorList>
    </citation>
    <scope>NUCLEOTIDE SEQUENCE [LARGE SCALE GENOMIC DNA]</scope>
    <source>
        <strain evidence="1 2">G1</strain>
    </source>
</reference>
<evidence type="ECO:0000313" key="2">
    <source>
        <dbReference type="Proteomes" id="UP000193920"/>
    </source>
</evidence>
<accession>A0A1Y2ATB3</accession>
<organism evidence="1 2">
    <name type="scientific">Neocallimastix californiae</name>
    <dbReference type="NCBI Taxonomy" id="1754190"/>
    <lineage>
        <taxon>Eukaryota</taxon>
        <taxon>Fungi</taxon>
        <taxon>Fungi incertae sedis</taxon>
        <taxon>Chytridiomycota</taxon>
        <taxon>Chytridiomycota incertae sedis</taxon>
        <taxon>Neocallimastigomycetes</taxon>
        <taxon>Neocallimastigales</taxon>
        <taxon>Neocallimastigaceae</taxon>
        <taxon>Neocallimastix</taxon>
    </lineage>
</organism>
<sequence>MEKYLSLLNQYHSKSKSNTSYTNNNDYFIPISNQEKPKLDNLPSHREERVSDIKILLNKCNINRDKHDHHSIESVKYKNSLQIKTENAVNINNNSNSNGKIFSKTSDMNQDTRSQSTLYVNTSDSEHLILEETKSKKTDSEETIVDNSITDETIFDRSNSEKQIYNEIKMQKEKLSPPIEEDQLAFLERRFEAIIEDIIPLIIIFREKVENYPNNVSLKDLNDSYQLIKCLLMKQLNLINNIKINDSKVQEEHKFTMTLIQELLFKIDVQKNEFFKKEKEKEKEKEKKSISISIN</sequence>
<proteinExistence type="predicted"/>
<keyword evidence="2" id="KW-1185">Reference proteome</keyword>
<evidence type="ECO:0000313" key="1">
    <source>
        <dbReference type="EMBL" id="ORY25791.1"/>
    </source>
</evidence>
<gene>
    <name evidence="1" type="ORF">LY90DRAFT_514047</name>
</gene>
<evidence type="ECO:0008006" key="3">
    <source>
        <dbReference type="Google" id="ProtNLM"/>
    </source>
</evidence>
<dbReference type="Proteomes" id="UP000193920">
    <property type="component" value="Unassembled WGS sequence"/>
</dbReference>
<dbReference type="AlphaFoldDB" id="A0A1Y2ATB3"/>
<protein>
    <recommendedName>
        <fullName evidence="3">BAG domain-containing protein</fullName>
    </recommendedName>
</protein>
<name>A0A1Y2ATB3_9FUNG</name>
<dbReference type="EMBL" id="MCOG01000208">
    <property type="protein sequence ID" value="ORY25791.1"/>
    <property type="molecule type" value="Genomic_DNA"/>
</dbReference>